<dbReference type="InParanoid" id="B8C687"/>
<dbReference type="eggNOG" id="ENOG502SDSA">
    <property type="taxonomic scope" value="Eukaryota"/>
</dbReference>
<dbReference type="GO" id="GO:0071007">
    <property type="term" value="C:U2-type catalytic step 2 spliceosome"/>
    <property type="evidence" value="ECO:0000318"/>
    <property type="project" value="GO_Central"/>
</dbReference>
<dbReference type="EMBL" id="CM000643">
    <property type="protein sequence ID" value="EED91253.1"/>
    <property type="molecule type" value="Genomic_DNA"/>
</dbReference>
<dbReference type="STRING" id="35128.B8C687"/>
<dbReference type="HOGENOM" id="CLU_606238_0_0_1"/>
<feature type="region of interest" description="Disordered" evidence="1">
    <location>
        <begin position="207"/>
        <end position="241"/>
    </location>
</feature>
<evidence type="ECO:0000313" key="3">
    <source>
        <dbReference type="Proteomes" id="UP000001449"/>
    </source>
</evidence>
<dbReference type="KEGG" id="tps:THAPSDRAFT_6339"/>
<evidence type="ECO:0000256" key="1">
    <source>
        <dbReference type="SAM" id="MobiDB-lite"/>
    </source>
</evidence>
<dbReference type="OMA" id="HYLTEAN"/>
<dbReference type="InterPro" id="IPR011990">
    <property type="entry name" value="TPR-like_helical_dom_sf"/>
</dbReference>
<protein>
    <recommendedName>
        <fullName evidence="4">Suppressor of forked domain-containing protein</fullName>
    </recommendedName>
</protein>
<reference evidence="2 3" key="2">
    <citation type="journal article" date="2008" name="Nature">
        <title>The Phaeodactylum genome reveals the evolutionary history of diatom genomes.</title>
        <authorList>
            <person name="Bowler C."/>
            <person name="Allen A.E."/>
            <person name="Badger J.H."/>
            <person name="Grimwood J."/>
            <person name="Jabbari K."/>
            <person name="Kuo A."/>
            <person name="Maheswari U."/>
            <person name="Martens C."/>
            <person name="Maumus F."/>
            <person name="Otillar R.P."/>
            <person name="Rayko E."/>
            <person name="Salamov A."/>
            <person name="Vandepoele K."/>
            <person name="Beszteri B."/>
            <person name="Gruber A."/>
            <person name="Heijde M."/>
            <person name="Katinka M."/>
            <person name="Mock T."/>
            <person name="Valentin K."/>
            <person name="Verret F."/>
            <person name="Berges J.A."/>
            <person name="Brownlee C."/>
            <person name="Cadoret J.P."/>
            <person name="Chiovitti A."/>
            <person name="Choi C.J."/>
            <person name="Coesel S."/>
            <person name="De Martino A."/>
            <person name="Detter J.C."/>
            <person name="Durkin C."/>
            <person name="Falciatore A."/>
            <person name="Fournet J."/>
            <person name="Haruta M."/>
            <person name="Huysman M.J."/>
            <person name="Jenkins B.D."/>
            <person name="Jiroutova K."/>
            <person name="Jorgensen R.E."/>
            <person name="Joubert Y."/>
            <person name="Kaplan A."/>
            <person name="Kroger N."/>
            <person name="Kroth P.G."/>
            <person name="La Roche J."/>
            <person name="Lindquist E."/>
            <person name="Lommer M."/>
            <person name="Martin-Jezequel V."/>
            <person name="Lopez P.J."/>
            <person name="Lucas S."/>
            <person name="Mangogna M."/>
            <person name="McGinnis K."/>
            <person name="Medlin L.K."/>
            <person name="Montsant A."/>
            <person name="Oudot-Le Secq M.P."/>
            <person name="Napoli C."/>
            <person name="Obornik M."/>
            <person name="Parker M.S."/>
            <person name="Petit J.L."/>
            <person name="Porcel B.M."/>
            <person name="Poulsen N."/>
            <person name="Robison M."/>
            <person name="Rychlewski L."/>
            <person name="Rynearson T.A."/>
            <person name="Schmutz J."/>
            <person name="Shapiro H."/>
            <person name="Siaut M."/>
            <person name="Stanley M."/>
            <person name="Sussman M.R."/>
            <person name="Taylor A.R."/>
            <person name="Vardi A."/>
            <person name="von Dassow P."/>
            <person name="Vyverman W."/>
            <person name="Willis A."/>
            <person name="Wyrwicz L.S."/>
            <person name="Rokhsar D.S."/>
            <person name="Weissenbach J."/>
            <person name="Armbrust E.V."/>
            <person name="Green B.R."/>
            <person name="Van de Peer Y."/>
            <person name="Grigoriev I.V."/>
        </authorList>
    </citation>
    <scope>NUCLEOTIDE SEQUENCE [LARGE SCALE GENOMIC DNA]</scope>
    <source>
        <strain evidence="2 3">CCMP1335</strain>
    </source>
</reference>
<keyword evidence="3" id="KW-1185">Reference proteome</keyword>
<dbReference type="GeneID" id="7453276"/>
<dbReference type="RefSeq" id="XP_002291146.1">
    <property type="nucleotide sequence ID" value="XM_002291110.1"/>
</dbReference>
<name>B8C687_THAPS</name>
<reference evidence="2 3" key="1">
    <citation type="journal article" date="2004" name="Science">
        <title>The genome of the diatom Thalassiosira pseudonana: ecology, evolution, and metabolism.</title>
        <authorList>
            <person name="Armbrust E.V."/>
            <person name="Berges J.A."/>
            <person name="Bowler C."/>
            <person name="Green B.R."/>
            <person name="Martinez D."/>
            <person name="Putnam N.H."/>
            <person name="Zhou S."/>
            <person name="Allen A.E."/>
            <person name="Apt K.E."/>
            <person name="Bechner M."/>
            <person name="Brzezinski M.A."/>
            <person name="Chaal B.K."/>
            <person name="Chiovitti A."/>
            <person name="Davis A.K."/>
            <person name="Demarest M.S."/>
            <person name="Detter J.C."/>
            <person name="Glavina T."/>
            <person name="Goodstein D."/>
            <person name="Hadi M.Z."/>
            <person name="Hellsten U."/>
            <person name="Hildebrand M."/>
            <person name="Jenkins B.D."/>
            <person name="Jurka J."/>
            <person name="Kapitonov V.V."/>
            <person name="Kroger N."/>
            <person name="Lau W.W."/>
            <person name="Lane T.W."/>
            <person name="Larimer F.W."/>
            <person name="Lippmeier J.C."/>
            <person name="Lucas S."/>
            <person name="Medina M."/>
            <person name="Montsant A."/>
            <person name="Obornik M."/>
            <person name="Parker M.S."/>
            <person name="Palenik B."/>
            <person name="Pazour G.J."/>
            <person name="Richardson P.M."/>
            <person name="Rynearson T.A."/>
            <person name="Saito M.A."/>
            <person name="Schwartz D.C."/>
            <person name="Thamatrakoln K."/>
            <person name="Valentin K."/>
            <person name="Vardi A."/>
            <person name="Wilkerson F.P."/>
            <person name="Rokhsar D.S."/>
        </authorList>
    </citation>
    <scope>NUCLEOTIDE SEQUENCE [LARGE SCALE GENOMIC DNA]</scope>
    <source>
        <strain evidence="2 3">CCMP1335</strain>
    </source>
</reference>
<dbReference type="Proteomes" id="UP000001449">
    <property type="component" value="Chromosome 6"/>
</dbReference>
<dbReference type="AlphaFoldDB" id="B8C687"/>
<dbReference type="GO" id="GO:0000398">
    <property type="term" value="P:mRNA splicing, via spliceosome"/>
    <property type="evidence" value="ECO:0000318"/>
    <property type="project" value="GO_Central"/>
</dbReference>
<dbReference type="GO" id="GO:0000974">
    <property type="term" value="C:Prp19 complex"/>
    <property type="evidence" value="ECO:0000318"/>
    <property type="project" value="GO_Central"/>
</dbReference>
<gene>
    <name evidence="2" type="ORF">THAPSDRAFT_6339</name>
</gene>
<evidence type="ECO:0008006" key="4">
    <source>
        <dbReference type="Google" id="ProtNLM"/>
    </source>
</evidence>
<proteinExistence type="predicted"/>
<dbReference type="PaxDb" id="35128-Thaps6339"/>
<dbReference type="Gene3D" id="1.25.40.10">
    <property type="entry name" value="Tetratricopeptide repeat domain"/>
    <property type="match status" value="1"/>
</dbReference>
<evidence type="ECO:0000313" key="2">
    <source>
        <dbReference type="EMBL" id="EED91253.1"/>
    </source>
</evidence>
<organism evidence="2 3">
    <name type="scientific">Thalassiosira pseudonana</name>
    <name type="common">Marine diatom</name>
    <name type="synonym">Cyclotella nana</name>
    <dbReference type="NCBI Taxonomy" id="35128"/>
    <lineage>
        <taxon>Eukaryota</taxon>
        <taxon>Sar</taxon>
        <taxon>Stramenopiles</taxon>
        <taxon>Ochrophyta</taxon>
        <taxon>Bacillariophyta</taxon>
        <taxon>Coscinodiscophyceae</taxon>
        <taxon>Thalassiosirophycidae</taxon>
        <taxon>Thalassiosirales</taxon>
        <taxon>Thalassiosiraceae</taxon>
        <taxon>Thalassiosira</taxon>
    </lineage>
</organism>
<dbReference type="GO" id="GO:0000245">
    <property type="term" value="P:spliceosomal complex assembly"/>
    <property type="evidence" value="ECO:0000318"/>
    <property type="project" value="GO_Central"/>
</dbReference>
<accession>B8C687</accession>
<dbReference type="GO" id="GO:0071014">
    <property type="term" value="C:post-mRNA release spliceosomal complex"/>
    <property type="evidence" value="ECO:0000318"/>
    <property type="project" value="GO_Central"/>
</dbReference>
<sequence>MNDQYNSRSIIAAAEAKLASSGIGAAQNVYQSALLDWVDDATMGDTVDLESVRGEVANLWLAYAGLNRRSNLSLDVFGDDFHWRGELQHRGSFWWNFKSATEVYEQAINCPVAGEVGKIWLEYAQFLEERGRPRTAQKVYLRALVGEGNTGPAVKNAEDQTLLWNAFLGMMQTLRKNPSLTLEDLKRAVEQEHSTIGEVGGAVTANLTVPDVPTSNATAEEAPRPAKRSRWNKKAPEETETLNPSNIETTAGVLITTSKNMPPEIETLWHARDGGSFPSPPDPPLFTAHPPKLGDPSGKDLIGNETALKLLQMLTAKTQDGKSVGSALLDLCNACWMMAALKEDEVAKAQVNLEKKIVRLFLRVAIVITILTVANSLSFPISYSSVQIADTESLESNLDARASVAGGALAAVQQANEHERAQFNTQCQVQREQLVASSAWEFRKVRALVLSR</sequence>